<keyword evidence="4" id="KW-1185">Reference proteome</keyword>
<evidence type="ECO:0000256" key="1">
    <source>
        <dbReference type="SAM" id="MobiDB-lite"/>
    </source>
</evidence>
<name>A0ABQ1AQ19_9EURO</name>
<dbReference type="InterPro" id="IPR020864">
    <property type="entry name" value="MACPF"/>
</dbReference>
<dbReference type="Proteomes" id="UP000465266">
    <property type="component" value="Unassembled WGS sequence"/>
</dbReference>
<protein>
    <recommendedName>
        <fullName evidence="2">MACPF domain-containing protein</fullName>
    </recommendedName>
</protein>
<comment type="caution">
    <text evidence="3">The sequence shown here is derived from an EMBL/GenBank/DDBJ whole genome shotgun (WGS) entry which is preliminary data.</text>
</comment>
<dbReference type="EMBL" id="BLKG01000043">
    <property type="protein sequence ID" value="GFF86009.1"/>
    <property type="molecule type" value="Genomic_DNA"/>
</dbReference>
<evidence type="ECO:0000313" key="4">
    <source>
        <dbReference type="Proteomes" id="UP000465266"/>
    </source>
</evidence>
<sequence length="976" mass="109701">MSSHEQAATQEKPVEEEKPIEEEKPAEEEKLAEGEKPAETGKPPSPGEILSGLKDPKKPRVITPETTPTLPAKPENPFGSPALQTLTAEEFAKIKSFRLDQVTFAEWSMVMDTNHLLYGYCPILTNNNELALASQPAFQPPGSAGQTKWPFPTNADKVQLTVTEVSSVVEASVVKQGFSALEVESKLGATLDLFSVGAKVDMTSESTSSKATATKRESHCVIGEFWVPYAEVNLDVSKLDLTAGCKEWVERIISSRNIQDLNEFYTRYGRIYPQQVLLGGRLSTQETIESTQTAEKQKQLDTFAASLQTTINVPLVVQGSLSVTGELQNRSELAGSQSGVKKITSWNNYGGDDLLITDANQWRHSLRAVQNWRPIKYGNIGKIELIIGRIDKYKAFPTIIEEMLRVVNAPVIRNVPMLAYFPQELPTDTTLQRPLDPISLYQGLDSCAGELKPSPFQEAKDHIEPNYSFPAEYDWRIASDSTSLAALFSDLHELHSERFNLAFAPRYLSHVHVSAEEGQYGLCVVLRWASKGLRFYLPEPEKVKLTDDALKLLKEKRSEFAQTYGDHYVVNIERRTCATVVWRISFGQYKEDLQNFRTTLLEKFATSPSPQEGADIIKTCLKEAPNPERRDARAYLYFSSPDSNSLVLDTDTKSMIQASDKLAIQLTKKAEIITRFQIFPYKFAIPATQSPVSPSQGGFLSWANALQNVYYAMNNSRKLPKAVPEREEWDKQLQLFEQQLLGNQKTILSGQKATAVTITQEVKKLQNAIETKVQDVHNVMEPLQKALDDWVARSRTKETESILGMDKVKILHRIGIQVLGSEMTWPWIHRACTEGSRQFGMPAPPDGLDAATRTLLTKLIKQPQTSLLGEYTNQWFDGMTETEFCWQVEPPVAGYRLVAYEIINDWRSTSNGIFWLDPPLNNGGPGAPPEPFLEPEPTVGSTNNLFVYFQREKMKSYKVRANTWWVPTRIQETDLL</sequence>
<gene>
    <name evidence="3" type="ORF">IFM53868_04666</name>
</gene>
<reference evidence="3 4" key="1">
    <citation type="submission" date="2020-01" db="EMBL/GenBank/DDBJ databases">
        <title>Draft genome sequence of Aspergillus udagawae IFM 53868.</title>
        <authorList>
            <person name="Takahashi H."/>
            <person name="Yaguchi T."/>
        </authorList>
    </citation>
    <scope>NUCLEOTIDE SEQUENCE [LARGE SCALE GENOMIC DNA]</scope>
    <source>
        <strain evidence="3 4">IFM 53868</strain>
    </source>
</reference>
<feature type="domain" description="MACPF" evidence="2">
    <location>
        <begin position="211"/>
        <end position="375"/>
    </location>
</feature>
<feature type="compositionally biased region" description="Basic and acidic residues" evidence="1">
    <location>
        <begin position="12"/>
        <end position="39"/>
    </location>
</feature>
<proteinExistence type="predicted"/>
<evidence type="ECO:0000259" key="2">
    <source>
        <dbReference type="Pfam" id="PF01823"/>
    </source>
</evidence>
<feature type="region of interest" description="Disordered" evidence="1">
    <location>
        <begin position="1"/>
        <end position="78"/>
    </location>
</feature>
<dbReference type="Pfam" id="PF01823">
    <property type="entry name" value="MACPF"/>
    <property type="match status" value="1"/>
</dbReference>
<accession>A0ABQ1AQ19</accession>
<organism evidence="3 4">
    <name type="scientific">Aspergillus udagawae</name>
    <dbReference type="NCBI Taxonomy" id="91492"/>
    <lineage>
        <taxon>Eukaryota</taxon>
        <taxon>Fungi</taxon>
        <taxon>Dikarya</taxon>
        <taxon>Ascomycota</taxon>
        <taxon>Pezizomycotina</taxon>
        <taxon>Eurotiomycetes</taxon>
        <taxon>Eurotiomycetidae</taxon>
        <taxon>Eurotiales</taxon>
        <taxon>Aspergillaceae</taxon>
        <taxon>Aspergillus</taxon>
        <taxon>Aspergillus subgen. Fumigati</taxon>
    </lineage>
</organism>
<evidence type="ECO:0000313" key="3">
    <source>
        <dbReference type="EMBL" id="GFF86009.1"/>
    </source>
</evidence>